<keyword evidence="2" id="KW-0489">Methyltransferase</keyword>
<dbReference type="InterPro" id="IPR007213">
    <property type="entry name" value="Ppm1/Ppm2/Tcmp"/>
</dbReference>
<reference evidence="4" key="2">
    <citation type="journal article" date="2023" name="Microbiol Resour">
        <title>Decontamination and Annotation of the Draft Genome Sequence of the Oomycete Lagenidium giganteum ARSEF 373.</title>
        <authorList>
            <person name="Morgan W.R."/>
            <person name="Tartar A."/>
        </authorList>
    </citation>
    <scope>NUCLEOTIDE SEQUENCE</scope>
    <source>
        <strain evidence="4">ARSEF 373</strain>
    </source>
</reference>
<comment type="caution">
    <text evidence="4">The sequence shown here is derived from an EMBL/GenBank/DDBJ whole genome shotgun (WGS) entry which is preliminary data.</text>
</comment>
<gene>
    <name evidence="4" type="ORF">N0F65_010154</name>
</gene>
<evidence type="ECO:0008006" key="6">
    <source>
        <dbReference type="Google" id="ProtNLM"/>
    </source>
</evidence>
<dbReference type="SUPFAM" id="SSF53335">
    <property type="entry name" value="S-adenosyl-L-methionine-dependent methyltransferases"/>
    <property type="match status" value="1"/>
</dbReference>
<name>A0AAV2Z888_9STRA</name>
<comment type="similarity">
    <text evidence="1">Belongs to the UPF0677 family.</text>
</comment>
<dbReference type="Pfam" id="PF04072">
    <property type="entry name" value="LCM"/>
    <property type="match status" value="1"/>
</dbReference>
<dbReference type="Proteomes" id="UP001146120">
    <property type="component" value="Unassembled WGS sequence"/>
</dbReference>
<reference evidence="4" key="1">
    <citation type="submission" date="2022-11" db="EMBL/GenBank/DDBJ databases">
        <authorList>
            <person name="Morgan W.R."/>
            <person name="Tartar A."/>
        </authorList>
    </citation>
    <scope>NUCLEOTIDE SEQUENCE</scope>
    <source>
        <strain evidence="4">ARSEF 373</strain>
    </source>
</reference>
<dbReference type="NCBIfam" id="TIGR00027">
    <property type="entry name" value="mthyl_TIGR00027"/>
    <property type="match status" value="1"/>
</dbReference>
<organism evidence="4 5">
    <name type="scientific">Lagenidium giganteum</name>
    <dbReference type="NCBI Taxonomy" id="4803"/>
    <lineage>
        <taxon>Eukaryota</taxon>
        <taxon>Sar</taxon>
        <taxon>Stramenopiles</taxon>
        <taxon>Oomycota</taxon>
        <taxon>Peronosporomycetes</taxon>
        <taxon>Pythiales</taxon>
        <taxon>Pythiaceae</taxon>
    </lineage>
</organism>
<dbReference type="GO" id="GO:0008168">
    <property type="term" value="F:methyltransferase activity"/>
    <property type="evidence" value="ECO:0007669"/>
    <property type="project" value="UniProtKB-KW"/>
</dbReference>
<accession>A0AAV2Z888</accession>
<sequence>MGKQTASSMAADVTGTIAQCRTKHDDLGSLTDESFPMYTAMITAHLRAMEASRPDAIVVDPFAKELAGDAGLELFALTNKWSAQPDPTTMLAVRTRSLDEALAQRDPKIQQIVILAAGLDTRAYRLETLKKCHVLEVDMCRDVLERKQKIMREANAPLMAKQVDYIVADLTNDFWQTQLIEKGFNPKAPTFWCLEGLLYYLTRDSIVKVIKTIDALSAPTSVMWLDMCGHAFVNEAAGTLVHLRYGENDPLHGVLSLIDWDLELLTKLGEPGTLYGREWQPMTVSNTNEPILWFFVRGTKPHRDTS</sequence>
<dbReference type="Gene3D" id="3.40.50.150">
    <property type="entry name" value="Vaccinia Virus protein VP39"/>
    <property type="match status" value="1"/>
</dbReference>
<dbReference type="PANTHER" id="PTHR43619:SF2">
    <property type="entry name" value="S-ADENOSYL-L-METHIONINE-DEPENDENT METHYLTRANSFERASES SUPERFAMILY PROTEIN"/>
    <property type="match status" value="1"/>
</dbReference>
<dbReference type="PANTHER" id="PTHR43619">
    <property type="entry name" value="S-ADENOSYL-L-METHIONINE-DEPENDENT METHYLTRANSFERASE YKTD-RELATED"/>
    <property type="match status" value="1"/>
</dbReference>
<evidence type="ECO:0000256" key="2">
    <source>
        <dbReference type="ARBA" id="ARBA00022603"/>
    </source>
</evidence>
<protein>
    <recommendedName>
        <fullName evidence="6">S-adenosyl-L-methionine-dependent methyltransferase</fullName>
    </recommendedName>
</protein>
<evidence type="ECO:0000256" key="1">
    <source>
        <dbReference type="ARBA" id="ARBA00008138"/>
    </source>
</evidence>
<dbReference type="EMBL" id="DAKRPA010000042">
    <property type="protein sequence ID" value="DBA01744.1"/>
    <property type="molecule type" value="Genomic_DNA"/>
</dbReference>
<evidence type="ECO:0000313" key="5">
    <source>
        <dbReference type="Proteomes" id="UP001146120"/>
    </source>
</evidence>
<evidence type="ECO:0000256" key="3">
    <source>
        <dbReference type="ARBA" id="ARBA00022679"/>
    </source>
</evidence>
<dbReference type="InterPro" id="IPR029063">
    <property type="entry name" value="SAM-dependent_MTases_sf"/>
</dbReference>
<proteinExistence type="inferred from homology"/>
<dbReference type="GO" id="GO:0032259">
    <property type="term" value="P:methylation"/>
    <property type="evidence" value="ECO:0007669"/>
    <property type="project" value="UniProtKB-KW"/>
</dbReference>
<keyword evidence="3" id="KW-0808">Transferase</keyword>
<dbReference type="AlphaFoldDB" id="A0AAV2Z888"/>
<dbReference type="InterPro" id="IPR011610">
    <property type="entry name" value="SAM_mthyl_Trfase_ML2640-like"/>
</dbReference>
<evidence type="ECO:0000313" key="4">
    <source>
        <dbReference type="EMBL" id="DBA01744.1"/>
    </source>
</evidence>
<keyword evidence="5" id="KW-1185">Reference proteome</keyword>